<reference evidence="8" key="1">
    <citation type="submission" date="2020-10" db="EMBL/GenBank/DDBJ databases">
        <title>Taxonomic study of unclassified bacteria belonging to the class Ktedonobacteria.</title>
        <authorList>
            <person name="Yabe S."/>
            <person name="Wang C.M."/>
            <person name="Zheng Y."/>
            <person name="Sakai Y."/>
            <person name="Cavaletti L."/>
            <person name="Monciardini P."/>
            <person name="Donadio S."/>
        </authorList>
    </citation>
    <scope>NUCLEOTIDE SEQUENCE</scope>
    <source>
        <strain evidence="8">ID150040</strain>
    </source>
</reference>
<evidence type="ECO:0000256" key="4">
    <source>
        <dbReference type="ARBA" id="ARBA00022777"/>
    </source>
</evidence>
<dbReference type="SUPFAM" id="SSF56112">
    <property type="entry name" value="Protein kinase-like (PK-like)"/>
    <property type="match status" value="1"/>
</dbReference>
<dbReference type="GO" id="GO:0004674">
    <property type="term" value="F:protein serine/threonine kinase activity"/>
    <property type="evidence" value="ECO:0007669"/>
    <property type="project" value="UniProtKB-KW"/>
</dbReference>
<accession>A0A8J3IM75</accession>
<evidence type="ECO:0000313" key="9">
    <source>
        <dbReference type="Proteomes" id="UP000597444"/>
    </source>
</evidence>
<evidence type="ECO:0000259" key="7">
    <source>
        <dbReference type="PROSITE" id="PS50011"/>
    </source>
</evidence>
<comment type="caution">
    <text evidence="8">The sequence shown here is derived from an EMBL/GenBank/DDBJ whole genome shotgun (WGS) entry which is preliminary data.</text>
</comment>
<name>A0A8J3IM75_9CHLR</name>
<dbReference type="EMBL" id="BNJK01000001">
    <property type="protein sequence ID" value="GHO96528.1"/>
    <property type="molecule type" value="Genomic_DNA"/>
</dbReference>
<dbReference type="InterPro" id="IPR000719">
    <property type="entry name" value="Prot_kinase_dom"/>
</dbReference>
<dbReference type="RefSeq" id="WP_220207147.1">
    <property type="nucleotide sequence ID" value="NZ_BNJK01000001.1"/>
</dbReference>
<evidence type="ECO:0000256" key="2">
    <source>
        <dbReference type="ARBA" id="ARBA00022679"/>
    </source>
</evidence>
<evidence type="ECO:0000256" key="1">
    <source>
        <dbReference type="ARBA" id="ARBA00022527"/>
    </source>
</evidence>
<keyword evidence="5 6" id="KW-0067">ATP-binding</keyword>
<sequence length="235" mass="25986">MTTIHQQRYTLLSPLGQGNNGKVFLALDSSGKHVAIKQPLKGDLKYERSLLLHIHKHEPLSGVPRLLDTVVFPSQSKKMSLVLEYVEGACMRNIAGASLPLSSVIAAITEAISILAHLHARGVIHNDLHNKNILMDKSGHIHILDFGHSLILDPSCIRKQFPSDLLSLIWLVESWINSLPQEVDSPLKHTLAAWLNTTSHRLCEQVTPPENASSLLSKWQNALHQAITQHTLSGC</sequence>
<dbReference type="PROSITE" id="PS00107">
    <property type="entry name" value="PROTEIN_KINASE_ATP"/>
    <property type="match status" value="1"/>
</dbReference>
<dbReference type="InterPro" id="IPR011009">
    <property type="entry name" value="Kinase-like_dom_sf"/>
</dbReference>
<keyword evidence="9" id="KW-1185">Reference proteome</keyword>
<evidence type="ECO:0000256" key="6">
    <source>
        <dbReference type="PROSITE-ProRule" id="PRU10141"/>
    </source>
</evidence>
<dbReference type="AlphaFoldDB" id="A0A8J3IM75"/>
<protein>
    <recommendedName>
        <fullName evidence="7">Protein kinase domain-containing protein</fullName>
    </recommendedName>
</protein>
<feature type="domain" description="Protein kinase" evidence="7">
    <location>
        <begin position="9"/>
        <end position="235"/>
    </location>
</feature>
<evidence type="ECO:0000313" key="8">
    <source>
        <dbReference type="EMBL" id="GHO96528.1"/>
    </source>
</evidence>
<dbReference type="Proteomes" id="UP000597444">
    <property type="component" value="Unassembled WGS sequence"/>
</dbReference>
<dbReference type="Pfam" id="PF00069">
    <property type="entry name" value="Pkinase"/>
    <property type="match status" value="1"/>
</dbReference>
<keyword evidence="4" id="KW-0418">Kinase</keyword>
<dbReference type="Gene3D" id="1.10.510.10">
    <property type="entry name" value="Transferase(Phosphotransferase) domain 1"/>
    <property type="match status" value="1"/>
</dbReference>
<keyword evidence="3 6" id="KW-0547">Nucleotide-binding</keyword>
<dbReference type="GO" id="GO:0005524">
    <property type="term" value="F:ATP binding"/>
    <property type="evidence" value="ECO:0007669"/>
    <property type="project" value="UniProtKB-UniRule"/>
</dbReference>
<gene>
    <name evidence="8" type="ORF">KSF_065760</name>
</gene>
<organism evidence="8 9">
    <name type="scientific">Reticulibacter mediterranei</name>
    <dbReference type="NCBI Taxonomy" id="2778369"/>
    <lineage>
        <taxon>Bacteria</taxon>
        <taxon>Bacillati</taxon>
        <taxon>Chloroflexota</taxon>
        <taxon>Ktedonobacteria</taxon>
        <taxon>Ktedonobacterales</taxon>
        <taxon>Reticulibacteraceae</taxon>
        <taxon>Reticulibacter</taxon>
    </lineage>
</organism>
<feature type="binding site" evidence="6">
    <location>
        <position position="37"/>
    </location>
    <ligand>
        <name>ATP</name>
        <dbReference type="ChEBI" id="CHEBI:30616"/>
    </ligand>
</feature>
<keyword evidence="2" id="KW-0808">Transferase</keyword>
<dbReference type="InterPro" id="IPR017441">
    <property type="entry name" value="Protein_kinase_ATP_BS"/>
</dbReference>
<dbReference type="PROSITE" id="PS50011">
    <property type="entry name" value="PROTEIN_KINASE_DOM"/>
    <property type="match status" value="1"/>
</dbReference>
<evidence type="ECO:0000256" key="5">
    <source>
        <dbReference type="ARBA" id="ARBA00022840"/>
    </source>
</evidence>
<proteinExistence type="predicted"/>
<dbReference type="PANTHER" id="PTHR24351">
    <property type="entry name" value="RIBOSOMAL PROTEIN S6 KINASE"/>
    <property type="match status" value="1"/>
</dbReference>
<keyword evidence="1" id="KW-0723">Serine/threonine-protein kinase</keyword>
<evidence type="ECO:0000256" key="3">
    <source>
        <dbReference type="ARBA" id="ARBA00022741"/>
    </source>
</evidence>